<dbReference type="InterPro" id="IPR015943">
    <property type="entry name" value="WD40/YVTN_repeat-like_dom_sf"/>
</dbReference>
<evidence type="ECO:0000256" key="1">
    <source>
        <dbReference type="ARBA" id="ARBA00004123"/>
    </source>
</evidence>
<evidence type="ECO:0000256" key="5">
    <source>
        <dbReference type="SAM" id="MobiDB-lite"/>
    </source>
</evidence>
<dbReference type="Gene3D" id="1.10.150.910">
    <property type="match status" value="1"/>
</dbReference>
<dbReference type="GO" id="GO:0005634">
    <property type="term" value="C:nucleus"/>
    <property type="evidence" value="ECO:0007669"/>
    <property type="project" value="UniProtKB-SubCell"/>
</dbReference>
<name>A0AAD7MRD2_9AGAR</name>
<dbReference type="Pfam" id="PF23726">
    <property type="entry name" value="Beta-prop_RSE1_2nd"/>
    <property type="match status" value="1"/>
</dbReference>
<dbReference type="InterPro" id="IPR058543">
    <property type="entry name" value="Beta-prop_RSE1/DDB1/CPSF1_2nd"/>
</dbReference>
<reference evidence="9" key="1">
    <citation type="submission" date="2023-03" db="EMBL/GenBank/DDBJ databases">
        <title>Massive genome expansion in bonnet fungi (Mycena s.s.) driven by repeated elements and novel gene families across ecological guilds.</title>
        <authorList>
            <consortium name="Lawrence Berkeley National Laboratory"/>
            <person name="Harder C.B."/>
            <person name="Miyauchi S."/>
            <person name="Viragh M."/>
            <person name="Kuo A."/>
            <person name="Thoen E."/>
            <person name="Andreopoulos B."/>
            <person name="Lu D."/>
            <person name="Skrede I."/>
            <person name="Drula E."/>
            <person name="Henrissat B."/>
            <person name="Morin E."/>
            <person name="Kohler A."/>
            <person name="Barry K."/>
            <person name="LaButti K."/>
            <person name="Morin E."/>
            <person name="Salamov A."/>
            <person name="Lipzen A."/>
            <person name="Mereny Z."/>
            <person name="Hegedus B."/>
            <person name="Baldrian P."/>
            <person name="Stursova M."/>
            <person name="Weitz H."/>
            <person name="Taylor A."/>
            <person name="Grigoriev I.V."/>
            <person name="Nagy L.G."/>
            <person name="Martin F."/>
            <person name="Kauserud H."/>
        </authorList>
    </citation>
    <scope>NUCLEOTIDE SEQUENCE</scope>
    <source>
        <strain evidence="9">CBHHK188m</strain>
    </source>
</reference>
<dbReference type="PANTHER" id="PTHR10644">
    <property type="entry name" value="DNA REPAIR/RNA PROCESSING CPSF FAMILY"/>
    <property type="match status" value="1"/>
</dbReference>
<dbReference type="Pfam" id="PF10433">
    <property type="entry name" value="Beta-prop_RSE1_1st"/>
    <property type="match status" value="1"/>
</dbReference>
<accession>A0AAD7MRD2</accession>
<dbReference type="Pfam" id="PF03178">
    <property type="entry name" value="CPSF_A"/>
    <property type="match status" value="1"/>
</dbReference>
<dbReference type="InterPro" id="IPR011047">
    <property type="entry name" value="Quinoprotein_ADH-like_sf"/>
</dbReference>
<evidence type="ECO:0000313" key="9">
    <source>
        <dbReference type="EMBL" id="KAJ7729698.1"/>
    </source>
</evidence>
<feature type="compositionally biased region" description="Basic residues" evidence="5">
    <location>
        <begin position="268"/>
        <end position="278"/>
    </location>
</feature>
<dbReference type="InterPro" id="IPR018846">
    <property type="entry name" value="Beta-prop_RSE1/DDB1/CPSF1_1st"/>
</dbReference>
<evidence type="ECO:0000259" key="8">
    <source>
        <dbReference type="Pfam" id="PF23726"/>
    </source>
</evidence>
<feature type="domain" description="RSE1/DDB1/CPSF1 C-terminal" evidence="6">
    <location>
        <begin position="897"/>
        <end position="1211"/>
    </location>
</feature>
<evidence type="ECO:0000259" key="6">
    <source>
        <dbReference type="Pfam" id="PF03178"/>
    </source>
</evidence>
<dbReference type="GO" id="GO:0003676">
    <property type="term" value="F:nucleic acid binding"/>
    <property type="evidence" value="ECO:0007669"/>
    <property type="project" value="InterPro"/>
</dbReference>
<dbReference type="InterPro" id="IPR004871">
    <property type="entry name" value="RSE1/DDB1/CPSF1_C"/>
</dbReference>
<comment type="similarity">
    <text evidence="2">Belongs to the DDB1 family.</text>
</comment>
<feature type="domain" description="RSE1/DDB1/CPSF1 first beta-propeller" evidence="7">
    <location>
        <begin position="12"/>
        <end position="392"/>
    </location>
</feature>
<comment type="caution">
    <text evidence="9">The sequence shown here is derived from an EMBL/GenBank/DDBJ whole genome shotgun (WGS) entry which is preliminary data.</text>
</comment>
<dbReference type="SUPFAM" id="SSF50998">
    <property type="entry name" value="Quinoprotein alcohol dehydrogenase-like"/>
    <property type="match status" value="1"/>
</dbReference>
<feature type="compositionally biased region" description="Basic and acidic residues" evidence="5">
    <location>
        <begin position="279"/>
        <end position="301"/>
    </location>
</feature>
<organism evidence="9 10">
    <name type="scientific">Mycena maculata</name>
    <dbReference type="NCBI Taxonomy" id="230809"/>
    <lineage>
        <taxon>Eukaryota</taxon>
        <taxon>Fungi</taxon>
        <taxon>Dikarya</taxon>
        <taxon>Basidiomycota</taxon>
        <taxon>Agaricomycotina</taxon>
        <taxon>Agaricomycetes</taxon>
        <taxon>Agaricomycetidae</taxon>
        <taxon>Agaricales</taxon>
        <taxon>Marasmiineae</taxon>
        <taxon>Mycenaceae</taxon>
        <taxon>Mycena</taxon>
    </lineage>
</organism>
<keyword evidence="10" id="KW-1185">Reference proteome</keyword>
<evidence type="ECO:0000256" key="2">
    <source>
        <dbReference type="ARBA" id="ARBA00007453"/>
    </source>
</evidence>
<evidence type="ECO:0000259" key="7">
    <source>
        <dbReference type="Pfam" id="PF10433"/>
    </source>
</evidence>
<gene>
    <name evidence="9" type="ORF">DFH07DRAFT_180828</name>
</gene>
<dbReference type="EMBL" id="JARJLG010000196">
    <property type="protein sequence ID" value="KAJ7729698.1"/>
    <property type="molecule type" value="Genomic_DNA"/>
</dbReference>
<sequence length="1249" mass="136969">MKIVSTFHQPSSVLCSLKCHLTSAGVEHLVVAKLNGLDVYSVEAEGLQHQSRWDVWGNILTVKSVPTGDSSRSNLIVMLDHPAPELIFLTYTDGSLTTKNRLELLERNPRPSEFCNDIIVHPGGKYAIASCYTGKLKGIILSTGEYKSYFDMSVMELGILSLAFLPSPKPSIAILHLDHARRVQLHARDIVNEDISRDLSLLLHPTPISSKILPFPEESVPKLITVPCPNDAVEVDPEDEAECFIGGVLLTGGTRILLFEMTSAHGQAKQRNKRRKLEKGKESGVKAEVDRASGKEQERDSRKRKPKAFVEWPWSEITSCCPLDGEPLRYLIGDAFGRLSMLSLHDVPNNGLVLVPLGETSPPTTLTYLANQVLYVGSHAGDSQLVRISSTPLSSSDAPTLPIPPAITTVAPGRLTPPSAKGKAREEDSVPLRDCVLNVKGSFLRVMETFKNIAPILDAALVDTDNSGHQVVTCSGGQNTGSINVMRKGADFQQLATVAGMANTVGVFALRRTYDDIFDSHVLVSTLQETYAFEMRGSDTLEKIETISVGFAPGRTLAARNVQQAKIIPAVKRGNDIIAPERIEYYGTALVVQVTSNGAFLLEFDMDTFTQVHDYDVTSRGDNRGLQVVAANINPTQVVLALNSGKLLCLEVNGISKTLDLKRESAAILGYQEASALSCIPLDTRRSASDFIVVASWQTNHIEILEQVRDGFVSKYKTEPLPTLVRSLILYDFGTVEGDSHPYLLAGFGDGSFAYFPWNEEERKLGERKLTSLGNLPVSFTPCIVDNKKTLFAAGSRALVLSWDREGLKNSPVMLKEVMAAAQIHTEDYESSLILANESALFIGRVRNVDEMHIRSIPLGYDAPQRIVHEPSLKVFGVACTRQEPTRIGAPESTTSSSFRLLDETTFNNLSQFNCETDEEITCATTVTVEETAFFCLGTYMFRSDECVPKAGRILIFSAFPPPKCQSRSSSLQLSLAASTDVHGCVYSVTTVKGLIAAGVNSAVMLFRLDVDPSSKGCKLQKVSEIDLNYFVTSLVSYENRLVVGDQLSSISMLEVSHNNKLRTLGRDLTPLSPVCVQALDSKHIIAANDTLNLLSFTLDEENRKLDRDGFYQQSDLVTKFVPGSIATPDPGSKLEPIQMFFASSGRIGVIVDIADRQIGLDLTGLQRNMVGAMEDGHYHTTFRTPQSTARRRNVETAYGMLDGDFMERLLTAPPAQLAKIVEGTSEPERLKRPLPEFQQLLKSLQALH</sequence>
<evidence type="ECO:0000313" key="10">
    <source>
        <dbReference type="Proteomes" id="UP001215280"/>
    </source>
</evidence>
<feature type="region of interest" description="Disordered" evidence="5">
    <location>
        <begin position="267"/>
        <end position="305"/>
    </location>
</feature>
<protein>
    <recommendedName>
        <fullName evidence="3">DNA damage-binding protein 1</fullName>
    </recommendedName>
</protein>
<proteinExistence type="inferred from homology"/>
<evidence type="ECO:0000256" key="3">
    <source>
        <dbReference type="ARBA" id="ARBA00014577"/>
    </source>
</evidence>
<feature type="domain" description="RSE1/DDB1/CPSF1 second beta-propeller" evidence="8">
    <location>
        <begin position="500"/>
        <end position="845"/>
    </location>
</feature>
<evidence type="ECO:0000256" key="4">
    <source>
        <dbReference type="ARBA" id="ARBA00023242"/>
    </source>
</evidence>
<dbReference type="AlphaFoldDB" id="A0AAD7MRD2"/>
<dbReference type="SUPFAM" id="SSF69322">
    <property type="entry name" value="Tricorn protease domain 2"/>
    <property type="match status" value="1"/>
</dbReference>
<comment type="subcellular location">
    <subcellularLocation>
        <location evidence="1">Nucleus</location>
    </subcellularLocation>
</comment>
<keyword evidence="4" id="KW-0539">Nucleus</keyword>
<dbReference type="Gene3D" id="2.130.10.10">
    <property type="entry name" value="YVTN repeat-like/Quinoprotein amine dehydrogenase"/>
    <property type="match status" value="3"/>
</dbReference>
<dbReference type="InterPro" id="IPR050358">
    <property type="entry name" value="RSE1/DDB1/CFT1"/>
</dbReference>
<dbReference type="Proteomes" id="UP001215280">
    <property type="component" value="Unassembled WGS sequence"/>
</dbReference>
<feature type="region of interest" description="Disordered" evidence="5">
    <location>
        <begin position="394"/>
        <end position="427"/>
    </location>
</feature>